<dbReference type="PROSITE" id="PS01219">
    <property type="entry name" value="AMMONIUM_TRANSP"/>
    <property type="match status" value="1"/>
</dbReference>
<evidence type="ECO:0000256" key="6">
    <source>
        <dbReference type="ARBA" id="ARBA00023136"/>
    </source>
</evidence>
<feature type="signal peptide" evidence="9">
    <location>
        <begin position="1"/>
        <end position="27"/>
    </location>
</feature>
<evidence type="ECO:0000256" key="2">
    <source>
        <dbReference type="ARBA" id="ARBA00005887"/>
    </source>
</evidence>
<dbReference type="InterPro" id="IPR002229">
    <property type="entry name" value="RhesusRHD"/>
</dbReference>
<feature type="transmembrane region" description="Helical" evidence="8">
    <location>
        <begin position="400"/>
        <end position="422"/>
    </location>
</feature>
<keyword evidence="9" id="KW-0732">Signal</keyword>
<feature type="transmembrane region" description="Helical" evidence="8">
    <location>
        <begin position="133"/>
        <end position="152"/>
    </location>
</feature>
<feature type="transmembrane region" description="Helical" evidence="8">
    <location>
        <begin position="239"/>
        <end position="256"/>
    </location>
</feature>
<dbReference type="AlphaFoldDB" id="A0A1I4UIB7"/>
<keyword evidence="4 8" id="KW-0812">Transmembrane</keyword>
<sequence>MGGLCSKLRRMMCVPFLYAIVTGPAVAIAGDPAGAETLKGDPGLAVDYVWVLICGFLVMFMQPGFACVEAGFCRAKNATNLLTKNLMDFAAGSLAFWIVGYALITGEDWHGLIGTSGFFLAGDGYDVGTYLSFFWQMVFAATAATIVSGAVAERIKFKAYLLYSIVITGFIYPVYAHWVWGGGWLSELPFGVGHVDFAGSGVVHAIGGIVGLAGSIVLGPRYGKFDRSGKPRAIPGHNIPLAALGVFILWFGWFGFNPGSTFSAHHLRISVIAVNTTLAASAASVTALLIILAKTGKFDLGMALNGVLAGLVAITAPCAWVEAWAAVVIGIVAGIILVAGVYFLEGLKIDDPVGAVPVHGFNGLWGLISVGIFADGTYGNYSVEPPFVTGLLYGGGIGQLVSQVVGAVVLFAWAFVTGLVLFKALDVLLGIRVAPEEEIHGLDLFEHGTPAYPEFYTLRR</sequence>
<feature type="transmembrane region" description="Helical" evidence="8">
    <location>
        <begin position="300"/>
        <end position="317"/>
    </location>
</feature>
<feature type="transmembrane region" description="Helical" evidence="8">
    <location>
        <begin position="268"/>
        <end position="293"/>
    </location>
</feature>
<keyword evidence="7 8" id="KW-0924">Ammonia transport</keyword>
<feature type="transmembrane region" description="Helical" evidence="8">
    <location>
        <begin position="323"/>
        <end position="344"/>
    </location>
</feature>
<feature type="domain" description="Ammonium transporter AmtB-like" evidence="10">
    <location>
        <begin position="49"/>
        <end position="452"/>
    </location>
</feature>
<evidence type="ECO:0000256" key="9">
    <source>
        <dbReference type="SAM" id="SignalP"/>
    </source>
</evidence>
<dbReference type="FunFam" id="1.10.3430.10:FF:000008">
    <property type="entry name" value="Ammonium transporter"/>
    <property type="match status" value="1"/>
</dbReference>
<evidence type="ECO:0000256" key="8">
    <source>
        <dbReference type="RuleBase" id="RU362002"/>
    </source>
</evidence>
<evidence type="ECO:0000259" key="10">
    <source>
        <dbReference type="Pfam" id="PF00909"/>
    </source>
</evidence>
<dbReference type="STRING" id="39841.SAMN05660836_01817"/>
<feature type="chain" id="PRO_5011745077" description="Ammonium transporter" evidence="9">
    <location>
        <begin position="28"/>
        <end position="460"/>
    </location>
</feature>
<evidence type="ECO:0000256" key="7">
    <source>
        <dbReference type="ARBA" id="ARBA00023177"/>
    </source>
</evidence>
<feature type="transmembrane region" description="Helical" evidence="8">
    <location>
        <begin position="356"/>
        <end position="374"/>
    </location>
</feature>
<comment type="subcellular location">
    <subcellularLocation>
        <location evidence="8">Cell membrane</location>
        <topology evidence="8">Multi-pass membrane protein</topology>
    </subcellularLocation>
    <subcellularLocation>
        <location evidence="1">Membrane</location>
        <topology evidence="1">Multi-pass membrane protein</topology>
    </subcellularLocation>
</comment>
<evidence type="ECO:0000313" key="12">
    <source>
        <dbReference type="Proteomes" id="UP000199611"/>
    </source>
</evidence>
<evidence type="ECO:0000313" key="11">
    <source>
        <dbReference type="EMBL" id="SFM88734.1"/>
    </source>
</evidence>
<accession>A0A1I4UIB7</accession>
<reference evidence="11 12" key="1">
    <citation type="submission" date="2016-10" db="EMBL/GenBank/DDBJ databases">
        <authorList>
            <person name="de Groot N.N."/>
        </authorList>
    </citation>
    <scope>NUCLEOTIDE SEQUENCE [LARGE SCALE GENOMIC DNA]</scope>
    <source>
        <strain evidence="11 12">DSM 9990</strain>
    </source>
</reference>
<evidence type="ECO:0000256" key="5">
    <source>
        <dbReference type="ARBA" id="ARBA00022989"/>
    </source>
</evidence>
<feature type="transmembrane region" description="Helical" evidence="8">
    <location>
        <begin position="198"/>
        <end position="218"/>
    </location>
</feature>
<name>A0A1I4UIB7_9BACT</name>
<dbReference type="EMBL" id="FOUU01000006">
    <property type="protein sequence ID" value="SFM88734.1"/>
    <property type="molecule type" value="Genomic_DNA"/>
</dbReference>
<keyword evidence="5 8" id="KW-1133">Transmembrane helix</keyword>
<dbReference type="GO" id="GO:0097272">
    <property type="term" value="P:ammonium homeostasis"/>
    <property type="evidence" value="ECO:0007669"/>
    <property type="project" value="TreeGrafter"/>
</dbReference>
<keyword evidence="3 8" id="KW-0813">Transport</keyword>
<keyword evidence="12" id="KW-1185">Reference proteome</keyword>
<dbReference type="PANTHER" id="PTHR11730:SF6">
    <property type="entry name" value="AMMONIUM TRANSPORTER"/>
    <property type="match status" value="1"/>
</dbReference>
<dbReference type="Proteomes" id="UP000199611">
    <property type="component" value="Unassembled WGS sequence"/>
</dbReference>
<protein>
    <recommendedName>
        <fullName evidence="8">Ammonium transporter</fullName>
    </recommendedName>
</protein>
<evidence type="ECO:0000256" key="3">
    <source>
        <dbReference type="ARBA" id="ARBA00022448"/>
    </source>
</evidence>
<dbReference type="Gene3D" id="1.10.3430.10">
    <property type="entry name" value="Ammonium transporter AmtB like domains"/>
    <property type="match status" value="1"/>
</dbReference>
<dbReference type="GO" id="GO:0005886">
    <property type="term" value="C:plasma membrane"/>
    <property type="evidence" value="ECO:0007669"/>
    <property type="project" value="UniProtKB-SubCell"/>
</dbReference>
<dbReference type="SUPFAM" id="SSF111352">
    <property type="entry name" value="Ammonium transporter"/>
    <property type="match status" value="1"/>
</dbReference>
<dbReference type="NCBIfam" id="TIGR00836">
    <property type="entry name" value="amt"/>
    <property type="match status" value="1"/>
</dbReference>
<evidence type="ECO:0000256" key="4">
    <source>
        <dbReference type="ARBA" id="ARBA00022692"/>
    </source>
</evidence>
<dbReference type="InterPro" id="IPR029020">
    <property type="entry name" value="Ammonium/urea_transptr"/>
</dbReference>
<proteinExistence type="inferred from homology"/>
<dbReference type="Pfam" id="PF00909">
    <property type="entry name" value="Ammonium_transp"/>
    <property type="match status" value="1"/>
</dbReference>
<evidence type="ECO:0000256" key="1">
    <source>
        <dbReference type="ARBA" id="ARBA00004141"/>
    </source>
</evidence>
<feature type="transmembrane region" description="Helical" evidence="8">
    <location>
        <begin position="159"/>
        <end position="178"/>
    </location>
</feature>
<comment type="similarity">
    <text evidence="2 8">Belongs to the ammonia transporter channel (TC 1.A.11.2) family.</text>
</comment>
<keyword evidence="6 8" id="KW-0472">Membrane</keyword>
<dbReference type="PANTHER" id="PTHR11730">
    <property type="entry name" value="AMMONIUM TRANSPORTER"/>
    <property type="match status" value="1"/>
</dbReference>
<dbReference type="GO" id="GO:0008519">
    <property type="term" value="F:ammonium channel activity"/>
    <property type="evidence" value="ECO:0007669"/>
    <property type="project" value="InterPro"/>
</dbReference>
<dbReference type="InterPro" id="IPR024041">
    <property type="entry name" value="NH4_transpt_AmtB-like_dom"/>
</dbReference>
<feature type="transmembrane region" description="Helical" evidence="8">
    <location>
        <begin position="85"/>
        <end position="104"/>
    </location>
</feature>
<dbReference type="PRINTS" id="PR00342">
    <property type="entry name" value="RHESUSRHD"/>
</dbReference>
<feature type="transmembrane region" description="Helical" evidence="8">
    <location>
        <begin position="48"/>
        <end position="73"/>
    </location>
</feature>
<gene>
    <name evidence="11" type="ORF">SAMN05660836_01817</name>
</gene>
<dbReference type="InterPro" id="IPR018047">
    <property type="entry name" value="Ammonium_transpt_CS"/>
</dbReference>
<organism evidence="11 12">
    <name type="scientific">Thermodesulforhabdus norvegica</name>
    <dbReference type="NCBI Taxonomy" id="39841"/>
    <lineage>
        <taxon>Bacteria</taxon>
        <taxon>Pseudomonadati</taxon>
        <taxon>Thermodesulfobacteriota</taxon>
        <taxon>Syntrophobacteria</taxon>
        <taxon>Syntrophobacterales</taxon>
        <taxon>Thermodesulforhabdaceae</taxon>
        <taxon>Thermodesulforhabdus</taxon>
    </lineage>
</organism>
<dbReference type="InterPro" id="IPR001905">
    <property type="entry name" value="Ammonium_transpt"/>
</dbReference>